<evidence type="ECO:0000256" key="1">
    <source>
        <dbReference type="SAM" id="MobiDB-lite"/>
    </source>
</evidence>
<feature type="domain" description="Peptidase G2 IMC autoproteolytic cleavage" evidence="2">
    <location>
        <begin position="634"/>
        <end position="862"/>
    </location>
</feature>
<feature type="domain" description="Rhamnogalacturonase A/B/Epimerase-like pectate lyase" evidence="3">
    <location>
        <begin position="121"/>
        <end position="323"/>
    </location>
</feature>
<evidence type="ECO:0000313" key="5">
    <source>
        <dbReference type="Proteomes" id="UP000006562"/>
    </source>
</evidence>
<organism evidence="4 5">
    <name type="scientific">Bacillus amyloliquefaciens (strain ATCC 23350 / DSM 7 / BCRC 11601 / CCUG 28519 / NBRC 15535 / NRRL B-14393 / F)</name>
    <dbReference type="NCBI Taxonomy" id="692420"/>
    <lineage>
        <taxon>Bacteria</taxon>
        <taxon>Bacillati</taxon>
        <taxon>Bacillota</taxon>
        <taxon>Bacilli</taxon>
        <taxon>Bacillales</taxon>
        <taxon>Bacillaceae</taxon>
        <taxon>Bacillus</taxon>
        <taxon>Bacillus amyloliquefaciens group</taxon>
    </lineage>
</organism>
<dbReference type="Gene3D" id="2.160.20.10">
    <property type="entry name" value="Single-stranded right-handed beta-helix, Pectin lyase-like"/>
    <property type="match status" value="1"/>
</dbReference>
<dbReference type="SMART" id="SM00710">
    <property type="entry name" value="PbH1"/>
    <property type="match status" value="7"/>
</dbReference>
<dbReference type="InterPro" id="IPR006626">
    <property type="entry name" value="PbH1"/>
</dbReference>
<dbReference type="SUPFAM" id="SSF51126">
    <property type="entry name" value="Pectin lyase-like"/>
    <property type="match status" value="1"/>
</dbReference>
<keyword evidence="5" id="KW-1185">Reference proteome</keyword>
<evidence type="ECO:0000259" key="3">
    <source>
        <dbReference type="Pfam" id="PF12708"/>
    </source>
</evidence>
<feature type="region of interest" description="Disordered" evidence="1">
    <location>
        <begin position="605"/>
        <end position="632"/>
    </location>
</feature>
<dbReference type="InterPro" id="IPR012334">
    <property type="entry name" value="Pectin_lyas_fold"/>
</dbReference>
<evidence type="ECO:0000259" key="2">
    <source>
        <dbReference type="Pfam" id="PF11962"/>
    </source>
</evidence>
<dbReference type="RefSeq" id="WP_013353321.1">
    <property type="nucleotide sequence ID" value="NC_014551.1"/>
</dbReference>
<dbReference type="Proteomes" id="UP000006562">
    <property type="component" value="Chromosome"/>
</dbReference>
<reference evidence="4 5" key="1">
    <citation type="journal article" date="2011" name="Int. J. Syst. Evol. Microbiol.">
        <title>Relationship of Bacillus amyloliquefaciens clades associated with strains DSM 7T and FZB42T: a proposal for Bacillus amyloliquefaciens subsp. amyloliquefaciens subsp. nov. and Bacillus amyloliquefaciens subsp. plantarum subsp. nov. based on complete genome sequence comparisons.</title>
        <authorList>
            <person name="Borriss R."/>
            <person name="Chen X.H."/>
            <person name="Rueckert C."/>
            <person name="Blom J."/>
            <person name="Becker A."/>
            <person name="Baumgarth B."/>
            <person name="Fan B."/>
            <person name="Pukall R."/>
            <person name="Schumann P."/>
            <person name="Sproer C."/>
            <person name="Junge H."/>
            <person name="Vater J."/>
            <person name="Puhler A."/>
            <person name="Klenk H.P."/>
        </authorList>
    </citation>
    <scope>NUCLEOTIDE SEQUENCE [LARGE SCALE GENOMIC DNA]</scope>
    <source>
        <strain evidence="5">DSM 7</strain>
    </source>
</reference>
<dbReference type="InterPro" id="IPR024535">
    <property type="entry name" value="RHGA/B-epi-like_pectate_lyase"/>
</dbReference>
<protein>
    <submittedName>
        <fullName evidence="4">Pre-neck appendage protein</fullName>
    </submittedName>
</protein>
<dbReference type="Pfam" id="PF12708">
    <property type="entry name" value="Pect-lyase_RHGA_epim"/>
    <property type="match status" value="1"/>
</dbReference>
<dbReference type="AlphaFoldDB" id="A0A9P1NJ34"/>
<dbReference type="InterPro" id="IPR011050">
    <property type="entry name" value="Pectin_lyase_fold/virulence"/>
</dbReference>
<evidence type="ECO:0000313" key="4">
    <source>
        <dbReference type="EMBL" id="CBI44020.1"/>
    </source>
</evidence>
<dbReference type="Gene3D" id="4.10.80.40">
    <property type="entry name" value="succinate dehydrogenase protein domain"/>
    <property type="match status" value="1"/>
</dbReference>
<dbReference type="EMBL" id="FN597644">
    <property type="protein sequence ID" value="CBI44020.1"/>
    <property type="molecule type" value="Genomic_DNA"/>
</dbReference>
<gene>
    <name evidence="4" type="primary">yobO3</name>
    <name evidence="4" type="ordered locus">BAMF_2894</name>
</gene>
<name>A0A9P1NJ34_BACAS</name>
<dbReference type="Gene3D" id="2.40.300.10">
    <property type="entry name" value="Head decoration protein D"/>
    <property type="match status" value="1"/>
</dbReference>
<sequence length="862" mass="93618">MVYLNKKHEVTPNGNLFNILDSNARLTESGINQSLNALKVHAKARGAHAADQITYGAFTLADKLKYDTSRIDNLILNSDNHNINELIDLRVSAIDGKTFATASGRFVYDANYYKKKLDRIVHVDDFGAVPDGVTDCTQAFKDAIGEGNVEVHFSPGTYVGQIEVPSNCRLIGKGEDITYLKMPDDAPAGAILLTNRDHQAGNEGIYVKGITFDWNKDRQGGLRAQGGIQSSCVTFANTKYLWIKNCNSINAGLHGFDITAPSYNHDAAKEPDYTAQGCKYVWIDNCRASNYGDDGITTHYSEYIFINNCHCINPSGEAHDKGSSNSNGIEVDDGSKNVWLTGNFTSGNIRGVEVKAHTEWPASRNIHIISHVSVRDVRSYDLRHIGHHKAEDPWSDTARDVALIDCTAIQPVFNSLYEGVTPRALDVSAYQRVDIHGFRAYGDPDYDYKDNPIVSFQFKSRKITVNGMTITGFAKAACDLHVVGGDQRTDDVMISNLMIHDSAPVGVVLGGGVYNINLSNALLHTKGGTTGITSPNTQANLLFVRAYGYTDAAILGGEKYSVVPNNVKGGFRAASTSGHPLDSTSAIIATTGGCKTKGPRNAVIASSGGSSTEASRQAVIASNDSHTKGDGSSRAVLASQGVINDNSYSIRGGYGTGKASTANTKWEIDSENGNILGVGRVESASNFKDYAEYFESADGKKIESGYLVTLEGDKIRKALKGDEILGVISETAGVVLGSAEFYWNDRYLRNDFGGLIYEETEVEYTDKDGNIKIEKKSLSKPNPDYDPELDYTSRQERDEWHIVGLIGQIHVRIDDTVQAGDKIIAKNGKGSKSDDNTGLTVMKIKQPYDSNKGYGVAIAFIR</sequence>
<reference evidence="5" key="2">
    <citation type="journal article" date="2011" name="J. Biotechnol.">
        <title>Genome sequence of B. amyloliquefaciens type strain DSM7(T) reveals differences to plant-associated B. amyloliquefaciens FZB42.</title>
        <authorList>
            <person name="Ruckert C."/>
            <person name="Blom J."/>
            <person name="Chen X."/>
            <person name="Reva O."/>
            <person name="Borriss R."/>
        </authorList>
    </citation>
    <scope>NUCLEOTIDE SEQUENCE [LARGE SCALE GENOMIC DNA]</scope>
    <source>
        <strain evidence="5">DSM 7</strain>
    </source>
</reference>
<accession>A0A9P1NJ34</accession>
<dbReference type="KEGG" id="bao:BAMF_2894"/>
<proteinExistence type="predicted"/>
<feature type="compositionally biased region" description="Polar residues" evidence="1">
    <location>
        <begin position="607"/>
        <end position="624"/>
    </location>
</feature>
<dbReference type="Pfam" id="PF11962">
    <property type="entry name" value="Peptidase_G2"/>
    <property type="match status" value="1"/>
</dbReference>
<dbReference type="InterPro" id="IPR021865">
    <property type="entry name" value="Peptidase_G2"/>
</dbReference>